<keyword evidence="6" id="KW-1185">Reference proteome</keyword>
<dbReference type="InterPro" id="IPR000639">
    <property type="entry name" value="Epox_hydrolase-like"/>
</dbReference>
<comment type="similarity">
    <text evidence="2">Belongs to the AB hydrolase superfamily. Epoxide hydrolase family.</text>
</comment>
<protein>
    <recommendedName>
        <fullName evidence="4">AB hydrolase-1 domain-containing protein</fullName>
    </recommendedName>
</protein>
<dbReference type="EMBL" id="CAJGYM010000015">
    <property type="protein sequence ID" value="CAD6190383.1"/>
    <property type="molecule type" value="Genomic_DNA"/>
</dbReference>
<keyword evidence="3" id="KW-0812">Transmembrane</keyword>
<keyword evidence="3" id="KW-0472">Membrane</keyword>
<evidence type="ECO:0000256" key="3">
    <source>
        <dbReference type="SAM" id="Phobius"/>
    </source>
</evidence>
<evidence type="ECO:0000313" key="6">
    <source>
        <dbReference type="Proteomes" id="UP000835052"/>
    </source>
</evidence>
<gene>
    <name evidence="5" type="ORF">CAUJ_LOCUS6302</name>
</gene>
<dbReference type="PANTHER" id="PTHR43329">
    <property type="entry name" value="EPOXIDE HYDROLASE"/>
    <property type="match status" value="1"/>
</dbReference>
<organism evidence="5 6">
    <name type="scientific">Caenorhabditis auriculariae</name>
    <dbReference type="NCBI Taxonomy" id="2777116"/>
    <lineage>
        <taxon>Eukaryota</taxon>
        <taxon>Metazoa</taxon>
        <taxon>Ecdysozoa</taxon>
        <taxon>Nematoda</taxon>
        <taxon>Chromadorea</taxon>
        <taxon>Rhabditida</taxon>
        <taxon>Rhabditina</taxon>
        <taxon>Rhabditomorpha</taxon>
        <taxon>Rhabditoidea</taxon>
        <taxon>Rhabditidae</taxon>
        <taxon>Peloderinae</taxon>
        <taxon>Caenorhabditis</taxon>
    </lineage>
</organism>
<dbReference type="InterPro" id="IPR000073">
    <property type="entry name" value="AB_hydrolase_1"/>
</dbReference>
<evidence type="ECO:0000256" key="1">
    <source>
        <dbReference type="ARBA" id="ARBA00022801"/>
    </source>
</evidence>
<keyword evidence="3" id="KW-1133">Transmembrane helix</keyword>
<dbReference type="GO" id="GO:0004301">
    <property type="term" value="F:epoxide hydrolase activity"/>
    <property type="evidence" value="ECO:0007669"/>
    <property type="project" value="UniProtKB-ARBA"/>
</dbReference>
<dbReference type="Gene3D" id="3.40.50.1820">
    <property type="entry name" value="alpha/beta hydrolase"/>
    <property type="match status" value="1"/>
</dbReference>
<dbReference type="OrthoDB" id="408373at2759"/>
<feature type="transmembrane region" description="Helical" evidence="3">
    <location>
        <begin position="12"/>
        <end position="30"/>
    </location>
</feature>
<proteinExistence type="inferred from homology"/>
<keyword evidence="1" id="KW-0378">Hydrolase</keyword>
<reference evidence="5" key="1">
    <citation type="submission" date="2020-10" db="EMBL/GenBank/DDBJ databases">
        <authorList>
            <person name="Kikuchi T."/>
        </authorList>
    </citation>
    <scope>NUCLEOTIDE SEQUENCE</scope>
    <source>
        <strain evidence="5">NKZ352</strain>
    </source>
</reference>
<dbReference type="Pfam" id="PF00561">
    <property type="entry name" value="Abhydrolase_1"/>
    <property type="match status" value="1"/>
</dbReference>
<comment type="caution">
    <text evidence="5">The sequence shown here is derived from an EMBL/GenBank/DDBJ whole genome shotgun (WGS) entry which is preliminary data.</text>
</comment>
<feature type="domain" description="AB hydrolase-1" evidence="4">
    <location>
        <begin position="75"/>
        <end position="206"/>
    </location>
</feature>
<evidence type="ECO:0000256" key="2">
    <source>
        <dbReference type="ARBA" id="ARBA00038334"/>
    </source>
</evidence>
<evidence type="ECO:0000313" key="5">
    <source>
        <dbReference type="EMBL" id="CAD6190383.1"/>
    </source>
</evidence>
<dbReference type="PRINTS" id="PR00412">
    <property type="entry name" value="EPOXHYDRLASE"/>
</dbReference>
<dbReference type="InterPro" id="IPR029058">
    <property type="entry name" value="AB_hydrolase_fold"/>
</dbReference>
<dbReference type="PRINTS" id="PR00111">
    <property type="entry name" value="ABHYDROLASE"/>
</dbReference>
<dbReference type="SUPFAM" id="SSF53474">
    <property type="entry name" value="alpha/beta-Hydrolases"/>
    <property type="match status" value="1"/>
</dbReference>
<evidence type="ECO:0000259" key="4">
    <source>
        <dbReference type="Pfam" id="PF00561"/>
    </source>
</evidence>
<dbReference type="Proteomes" id="UP000835052">
    <property type="component" value="Unassembled WGS sequence"/>
</dbReference>
<sequence>MSGLGEKLFVRFLQIVYTLIVATVMIFLRLKHGPKLLETKKRTTPPKCLEGWNSRYLKLKNVRLHYVQTGEDSKPLMLMIHGFPEFWYSWRFQLREFQDDYRCVAIDQRGYNLSDKPMGVEFYTAELLVNDVKEVIEALGYEKAVVVGHDWGALVAWKLAISYPELVDRLVILNAPHPTAFMKVISTNFKQFRNSWYLFFFQTRILPEMCCTTFDYKKLMLSLFLCTTTGTFSTANLQRLPPVKPRTLIIWGTGDTALVPECAKNSLKYCEDGEVKYVEGASHWVQQDEPKIVNRHIREFLEQRG</sequence>
<dbReference type="AlphaFoldDB" id="A0A8S1H5E8"/>
<accession>A0A8S1H5E8</accession>
<name>A0A8S1H5E8_9PELO</name>